<proteinExistence type="predicted"/>
<dbReference type="AlphaFoldDB" id="A0A831A1A7"/>
<reference evidence="1 2" key="1">
    <citation type="submission" date="2012-04" db="EMBL/GenBank/DDBJ databases">
        <authorList>
            <person name="Genoscope - CEA"/>
        </authorList>
    </citation>
    <scope>NUCLEOTIDE SEQUENCE [LARGE SCALE GENOMIC DNA]</scope>
    <source>
        <strain evidence="1 2">9432</strain>
    </source>
</reference>
<sequence length="54" mass="6335">MSASSFKTTLYSLEKLIEWKHTLGRRSGFIWSSTLYSLEKLIEWKLCPRIKLAS</sequence>
<evidence type="ECO:0000313" key="1">
    <source>
        <dbReference type="EMBL" id="CCH95268.1"/>
    </source>
</evidence>
<dbReference type="Proteomes" id="UP000005806">
    <property type="component" value="Unassembled WGS sequence"/>
</dbReference>
<dbReference type="EMBL" id="CAIH01000410">
    <property type="protein sequence ID" value="CCH95268.1"/>
    <property type="molecule type" value="Genomic_DNA"/>
</dbReference>
<name>A0A831A1A7_MICAE</name>
<comment type="caution">
    <text evidence="1">The sequence shown here is derived from an EMBL/GenBank/DDBJ whole genome shotgun (WGS) entry which is preliminary data.</text>
</comment>
<accession>A0A831A1A7</accession>
<protein>
    <submittedName>
        <fullName evidence="1">Uncharacterized protein</fullName>
    </submittedName>
</protein>
<organism evidence="1 2">
    <name type="scientific">Microcystis aeruginosa PCC 9432</name>
    <dbReference type="NCBI Taxonomy" id="1160280"/>
    <lineage>
        <taxon>Bacteria</taxon>
        <taxon>Bacillati</taxon>
        <taxon>Cyanobacteriota</taxon>
        <taxon>Cyanophyceae</taxon>
        <taxon>Oscillatoriophycideae</taxon>
        <taxon>Chroococcales</taxon>
        <taxon>Microcystaceae</taxon>
        <taxon>Microcystis</taxon>
    </lineage>
</organism>
<evidence type="ECO:0000313" key="2">
    <source>
        <dbReference type="Proteomes" id="UP000005806"/>
    </source>
</evidence>
<gene>
    <name evidence="1" type="ORF">MICCA_730016</name>
</gene>